<dbReference type="Pfam" id="PF18885">
    <property type="entry name" value="DUF5648"/>
    <property type="match status" value="1"/>
</dbReference>
<accession>A0A9P5N840</accession>
<feature type="non-terminal residue" evidence="3">
    <location>
        <position position="178"/>
    </location>
</feature>
<dbReference type="OrthoDB" id="9971254at2759"/>
<name>A0A9P5N840_GYMJU</name>
<dbReference type="EMBL" id="JADNYJ010000231">
    <property type="protein sequence ID" value="KAF8873669.1"/>
    <property type="molecule type" value="Genomic_DNA"/>
</dbReference>
<evidence type="ECO:0000313" key="3">
    <source>
        <dbReference type="EMBL" id="KAF8873669.1"/>
    </source>
</evidence>
<feature type="signal peptide" evidence="1">
    <location>
        <begin position="1"/>
        <end position="19"/>
    </location>
</feature>
<gene>
    <name evidence="3" type="ORF">CPB84DRAFT_1798215</name>
</gene>
<organism evidence="3 4">
    <name type="scientific">Gymnopilus junonius</name>
    <name type="common">Spectacular rustgill mushroom</name>
    <name type="synonym">Gymnopilus spectabilis subsp. junonius</name>
    <dbReference type="NCBI Taxonomy" id="109634"/>
    <lineage>
        <taxon>Eukaryota</taxon>
        <taxon>Fungi</taxon>
        <taxon>Dikarya</taxon>
        <taxon>Basidiomycota</taxon>
        <taxon>Agaricomycotina</taxon>
        <taxon>Agaricomycetes</taxon>
        <taxon>Agaricomycetidae</taxon>
        <taxon>Agaricales</taxon>
        <taxon>Agaricineae</taxon>
        <taxon>Hymenogastraceae</taxon>
        <taxon>Gymnopilus</taxon>
    </lineage>
</organism>
<feature type="chain" id="PRO_5040462652" description="DUF5648 domain-containing protein" evidence="1">
    <location>
        <begin position="20"/>
        <end position="178"/>
    </location>
</feature>
<evidence type="ECO:0000259" key="2">
    <source>
        <dbReference type="Pfam" id="PF18885"/>
    </source>
</evidence>
<feature type="domain" description="DUF5648" evidence="2">
    <location>
        <begin position="42"/>
        <end position="174"/>
    </location>
</feature>
<evidence type="ECO:0000256" key="1">
    <source>
        <dbReference type="SAM" id="SignalP"/>
    </source>
</evidence>
<sequence length="178" mass="19473">MRRTFLVLISVTLFCGALGGPTPKRRNANTCADPSLAEIFTQAYSPSQKAHAVDVIEDFATADDNGVDWQIQKETFIAWKTEQEFTVPLYVLNNPTTQDFIYIMSTDGTVPTASGFVVGGIVGHVYSTQICGSVPLFILFQDVFGDHWHTTSAVERDGFVRSGWIDSGIAAYVLPLSS</sequence>
<dbReference type="AlphaFoldDB" id="A0A9P5N840"/>
<dbReference type="InterPro" id="IPR043708">
    <property type="entry name" value="DUF5648"/>
</dbReference>
<comment type="caution">
    <text evidence="3">The sequence shown here is derived from an EMBL/GenBank/DDBJ whole genome shotgun (WGS) entry which is preliminary data.</text>
</comment>
<proteinExistence type="predicted"/>
<keyword evidence="4" id="KW-1185">Reference proteome</keyword>
<keyword evidence="1" id="KW-0732">Signal</keyword>
<protein>
    <recommendedName>
        <fullName evidence="2">DUF5648 domain-containing protein</fullName>
    </recommendedName>
</protein>
<dbReference type="Proteomes" id="UP000724874">
    <property type="component" value="Unassembled WGS sequence"/>
</dbReference>
<evidence type="ECO:0000313" key="4">
    <source>
        <dbReference type="Proteomes" id="UP000724874"/>
    </source>
</evidence>
<reference evidence="3" key="1">
    <citation type="submission" date="2020-11" db="EMBL/GenBank/DDBJ databases">
        <authorList>
            <consortium name="DOE Joint Genome Institute"/>
            <person name="Ahrendt S."/>
            <person name="Riley R."/>
            <person name="Andreopoulos W."/>
            <person name="LaButti K."/>
            <person name="Pangilinan J."/>
            <person name="Ruiz-duenas F.J."/>
            <person name="Barrasa J.M."/>
            <person name="Sanchez-Garcia M."/>
            <person name="Camarero S."/>
            <person name="Miyauchi S."/>
            <person name="Serrano A."/>
            <person name="Linde D."/>
            <person name="Babiker R."/>
            <person name="Drula E."/>
            <person name="Ayuso-Fernandez I."/>
            <person name="Pacheco R."/>
            <person name="Padilla G."/>
            <person name="Ferreira P."/>
            <person name="Barriuso J."/>
            <person name="Kellner H."/>
            <person name="Castanera R."/>
            <person name="Alfaro M."/>
            <person name="Ramirez L."/>
            <person name="Pisabarro A.G."/>
            <person name="Kuo A."/>
            <person name="Tritt A."/>
            <person name="Lipzen A."/>
            <person name="He G."/>
            <person name="Yan M."/>
            <person name="Ng V."/>
            <person name="Cullen D."/>
            <person name="Martin F."/>
            <person name="Rosso M.-N."/>
            <person name="Henrissat B."/>
            <person name="Hibbett D."/>
            <person name="Martinez A.T."/>
            <person name="Grigoriev I.V."/>
        </authorList>
    </citation>
    <scope>NUCLEOTIDE SEQUENCE</scope>
    <source>
        <strain evidence="3">AH 44721</strain>
    </source>
</reference>